<dbReference type="SUPFAM" id="SSF82171">
    <property type="entry name" value="DPP6 N-terminal domain-like"/>
    <property type="match status" value="1"/>
</dbReference>
<evidence type="ECO:0000256" key="2">
    <source>
        <dbReference type="SAM" id="SignalP"/>
    </source>
</evidence>
<protein>
    <recommendedName>
        <fullName evidence="5">Cytochrome C biosynthesis protein</fullName>
    </recommendedName>
</protein>
<sequence>MKHTQYIVLIYSLLWIVSACKQTGVTPDIQTSKSINIFPDYTGVTFPSNIAPPNFRIMEKGEEYYTEIGNQNQIYTRLRSKQPSVVIPQKKWKELLNDTTGNMFYIRICIQQDNKWIQYPDIINNISKSPIDPYLAYRLIYPGYELWNQMGIYQRNLSTYEESPIIENKSVEKGCINCHTFCKNSSETMMIHIRGKMGGTLIKQQENFSRLDIKTPEMNNGGTYAAWHPAGRYLAFSVNEIQQYFHSTGPKAIEVADSESDLIILDTKTNHLITSPAIYGNEWMETFPAWNPDGTMLYFCRSKAIDKKTPLSNIRYDLYRISFNAEKRDFGSPECVYKASEKGKSVSFPRISPDGKYLMFTCSDYGNFSIWHPESELYLLNLETNEIRNMEEVNSTDVDSFHTWSSTGEWFVFSSKRQDGLWAHPYIAKFDTQTGMACKPFVLPQEDPDFYLKFTKTFNLPELITAPVKNRDQLIRKTRNNKETVNREVLFR</sequence>
<comment type="caution">
    <text evidence="3">The sequence shown here is derived from an EMBL/GenBank/DDBJ whole genome shotgun (WGS) entry which is preliminary data.</text>
</comment>
<keyword evidence="4" id="KW-1185">Reference proteome</keyword>
<evidence type="ECO:0000313" key="3">
    <source>
        <dbReference type="EMBL" id="MBB4622432.1"/>
    </source>
</evidence>
<comment type="similarity">
    <text evidence="1">Belongs to the TolB family.</text>
</comment>
<name>A0ABR6KLP5_9BACT</name>
<gene>
    <name evidence="3" type="ORF">GGQ57_002332</name>
</gene>
<keyword evidence="2" id="KW-0732">Signal</keyword>
<reference evidence="3 4" key="1">
    <citation type="submission" date="2020-08" db="EMBL/GenBank/DDBJ databases">
        <title>Genomic Encyclopedia of Type Strains, Phase IV (KMG-IV): sequencing the most valuable type-strain genomes for metagenomic binning, comparative biology and taxonomic classification.</title>
        <authorList>
            <person name="Goeker M."/>
        </authorList>
    </citation>
    <scope>NUCLEOTIDE SEQUENCE [LARGE SCALE GENOMIC DNA]</scope>
    <source>
        <strain evidence="3 4">DSM 102983</strain>
    </source>
</reference>
<organism evidence="3 4">
    <name type="scientific">Parabacteroides faecis</name>
    <dbReference type="NCBI Taxonomy" id="1217282"/>
    <lineage>
        <taxon>Bacteria</taxon>
        <taxon>Pseudomonadati</taxon>
        <taxon>Bacteroidota</taxon>
        <taxon>Bacteroidia</taxon>
        <taxon>Bacteroidales</taxon>
        <taxon>Tannerellaceae</taxon>
        <taxon>Parabacteroides</taxon>
    </lineage>
</organism>
<dbReference type="EMBL" id="JACHOC010000004">
    <property type="protein sequence ID" value="MBB4622432.1"/>
    <property type="molecule type" value="Genomic_DNA"/>
</dbReference>
<evidence type="ECO:0000256" key="1">
    <source>
        <dbReference type="ARBA" id="ARBA00009820"/>
    </source>
</evidence>
<feature type="signal peptide" evidence="2">
    <location>
        <begin position="1"/>
        <end position="21"/>
    </location>
</feature>
<dbReference type="InterPro" id="IPR011042">
    <property type="entry name" value="6-blade_b-propeller_TolB-like"/>
</dbReference>
<dbReference type="InterPro" id="IPR011659">
    <property type="entry name" value="WD40"/>
</dbReference>
<evidence type="ECO:0000313" key="4">
    <source>
        <dbReference type="Proteomes" id="UP000533637"/>
    </source>
</evidence>
<dbReference type="PANTHER" id="PTHR36842">
    <property type="entry name" value="PROTEIN TOLB HOMOLOG"/>
    <property type="match status" value="1"/>
</dbReference>
<dbReference type="PROSITE" id="PS51257">
    <property type="entry name" value="PROKAR_LIPOPROTEIN"/>
    <property type="match status" value="1"/>
</dbReference>
<dbReference type="Proteomes" id="UP000533637">
    <property type="component" value="Unassembled WGS sequence"/>
</dbReference>
<evidence type="ECO:0008006" key="5">
    <source>
        <dbReference type="Google" id="ProtNLM"/>
    </source>
</evidence>
<proteinExistence type="inferred from homology"/>
<dbReference type="Gene3D" id="2.120.10.30">
    <property type="entry name" value="TolB, C-terminal domain"/>
    <property type="match status" value="1"/>
</dbReference>
<dbReference type="Pfam" id="PF07676">
    <property type="entry name" value="PD40"/>
    <property type="match status" value="3"/>
</dbReference>
<dbReference type="RefSeq" id="WP_122374054.1">
    <property type="nucleotide sequence ID" value="NZ_BMPB01000013.1"/>
</dbReference>
<accession>A0ABR6KLP5</accession>
<feature type="chain" id="PRO_5046303907" description="Cytochrome C biosynthesis protein" evidence="2">
    <location>
        <begin position="22"/>
        <end position="492"/>
    </location>
</feature>